<evidence type="ECO:0000256" key="4">
    <source>
        <dbReference type="ARBA" id="ARBA00022679"/>
    </source>
</evidence>
<evidence type="ECO:0000256" key="2">
    <source>
        <dbReference type="ARBA" id="ARBA00009948"/>
    </source>
</evidence>
<dbReference type="GO" id="GO:0009073">
    <property type="term" value="P:aromatic amino acid family biosynthetic process"/>
    <property type="evidence" value="ECO:0007669"/>
    <property type="project" value="UniProtKB-KW"/>
</dbReference>
<comment type="function">
    <text evidence="7">Catalyzes the transfer of the enolpyruvyl moiety of phosphoenolpyruvate (PEP) to the 5-hydroxyl of shikimate-3-phosphate (S3P) to produce enolpyruvyl shikimate-3-phosphate and inorganic phosphate.</text>
</comment>
<accession>A0A9D1Y1N6</accession>
<feature type="binding site" evidence="7">
    <location>
        <position position="339"/>
    </location>
    <ligand>
        <name>phosphoenolpyruvate</name>
        <dbReference type="ChEBI" id="CHEBI:58702"/>
    </ligand>
</feature>
<evidence type="ECO:0000256" key="3">
    <source>
        <dbReference type="ARBA" id="ARBA00022605"/>
    </source>
</evidence>
<feature type="binding site" evidence="7">
    <location>
        <position position="382"/>
    </location>
    <ligand>
        <name>phosphoenolpyruvate</name>
        <dbReference type="ChEBI" id="CHEBI:58702"/>
    </ligand>
</feature>
<evidence type="ECO:0000256" key="6">
    <source>
        <dbReference type="ARBA" id="ARBA00044633"/>
    </source>
</evidence>
<dbReference type="PANTHER" id="PTHR21090">
    <property type="entry name" value="AROM/DEHYDROQUINATE SYNTHASE"/>
    <property type="match status" value="1"/>
</dbReference>
<comment type="subunit">
    <text evidence="7">Monomer.</text>
</comment>
<proteinExistence type="inferred from homology"/>
<evidence type="ECO:0000313" key="10">
    <source>
        <dbReference type="Proteomes" id="UP000886751"/>
    </source>
</evidence>
<feature type="binding site" evidence="7">
    <location>
        <position position="163"/>
    </location>
    <ligand>
        <name>3-phosphoshikimate</name>
        <dbReference type="ChEBI" id="CHEBI:145989"/>
    </ligand>
</feature>
<dbReference type="InterPro" id="IPR036968">
    <property type="entry name" value="Enolpyruvate_Tfrase_sf"/>
</dbReference>
<evidence type="ECO:0000256" key="5">
    <source>
        <dbReference type="ARBA" id="ARBA00023141"/>
    </source>
</evidence>
<keyword evidence="3 7" id="KW-0028">Amino-acid biosynthesis</keyword>
<comment type="caution">
    <text evidence="9">The sequence shown here is derived from an EMBL/GenBank/DDBJ whole genome shotgun (WGS) entry which is preliminary data.</text>
</comment>
<dbReference type="CDD" id="cd01556">
    <property type="entry name" value="EPSP_synthase"/>
    <property type="match status" value="1"/>
</dbReference>
<evidence type="ECO:0000259" key="8">
    <source>
        <dbReference type="Pfam" id="PF00275"/>
    </source>
</evidence>
<dbReference type="Pfam" id="PF00275">
    <property type="entry name" value="EPSP_synthase"/>
    <property type="match status" value="1"/>
</dbReference>
<feature type="binding site" evidence="7">
    <location>
        <position position="21"/>
    </location>
    <ligand>
        <name>3-phosphoshikimate</name>
        <dbReference type="ChEBI" id="CHEBI:145989"/>
    </ligand>
</feature>
<dbReference type="EMBL" id="DXEI01000114">
    <property type="protein sequence ID" value="HIX95291.1"/>
    <property type="molecule type" value="Genomic_DNA"/>
</dbReference>
<dbReference type="HAMAP" id="MF_00210">
    <property type="entry name" value="EPSP_synth"/>
    <property type="match status" value="1"/>
</dbReference>
<evidence type="ECO:0000256" key="1">
    <source>
        <dbReference type="ARBA" id="ARBA00004811"/>
    </source>
</evidence>
<keyword evidence="7" id="KW-0963">Cytoplasm</keyword>
<protein>
    <recommendedName>
        <fullName evidence="7">3-phosphoshikimate 1-carboxyvinyltransferase</fullName>
        <ecNumber evidence="7">2.5.1.19</ecNumber>
    </recommendedName>
    <alternativeName>
        <fullName evidence="7">5-enolpyruvylshikimate-3-phosphate synthase</fullName>
        <shortName evidence="7">EPSP synthase</shortName>
        <shortName evidence="7">EPSPS</shortName>
    </alternativeName>
</protein>
<dbReference type="AlphaFoldDB" id="A0A9D1Y1N6"/>
<dbReference type="NCBIfam" id="TIGR01356">
    <property type="entry name" value="aroA"/>
    <property type="match status" value="1"/>
</dbReference>
<evidence type="ECO:0000313" key="9">
    <source>
        <dbReference type="EMBL" id="HIX95291.1"/>
    </source>
</evidence>
<dbReference type="InterPro" id="IPR001986">
    <property type="entry name" value="Enolpyruvate_Tfrase_dom"/>
</dbReference>
<name>A0A9D1Y1N6_9FIRM</name>
<feature type="binding site" evidence="7">
    <location>
        <position position="20"/>
    </location>
    <ligand>
        <name>phosphoenolpyruvate</name>
        <dbReference type="ChEBI" id="CHEBI:58702"/>
    </ligand>
</feature>
<dbReference type="SUPFAM" id="SSF55205">
    <property type="entry name" value="EPT/RTPC-like"/>
    <property type="match status" value="1"/>
</dbReference>
<feature type="binding site" evidence="7">
    <location>
        <position position="308"/>
    </location>
    <ligand>
        <name>3-phosphoshikimate</name>
        <dbReference type="ChEBI" id="CHEBI:145989"/>
    </ligand>
</feature>
<organism evidence="9 10">
    <name type="scientific">Candidatus Gemmiger excrementipullorum</name>
    <dbReference type="NCBI Taxonomy" id="2838610"/>
    <lineage>
        <taxon>Bacteria</taxon>
        <taxon>Bacillati</taxon>
        <taxon>Bacillota</taxon>
        <taxon>Clostridia</taxon>
        <taxon>Eubacteriales</taxon>
        <taxon>Gemmiger</taxon>
    </lineage>
</organism>
<comment type="catalytic activity">
    <reaction evidence="6">
        <text>3-phosphoshikimate + phosphoenolpyruvate = 5-O-(1-carboxyvinyl)-3-phosphoshikimate + phosphate</text>
        <dbReference type="Rhea" id="RHEA:21256"/>
        <dbReference type="ChEBI" id="CHEBI:43474"/>
        <dbReference type="ChEBI" id="CHEBI:57701"/>
        <dbReference type="ChEBI" id="CHEBI:58702"/>
        <dbReference type="ChEBI" id="CHEBI:145989"/>
        <dbReference type="EC" id="2.5.1.19"/>
    </reaction>
    <physiologicalReaction direction="left-to-right" evidence="6">
        <dbReference type="Rhea" id="RHEA:21257"/>
    </physiologicalReaction>
</comment>
<dbReference type="InterPro" id="IPR013792">
    <property type="entry name" value="RNA3'P_cycl/enolpyr_Trfase_a/b"/>
</dbReference>
<dbReference type="PANTHER" id="PTHR21090:SF5">
    <property type="entry name" value="PENTAFUNCTIONAL AROM POLYPEPTIDE"/>
    <property type="match status" value="1"/>
</dbReference>
<reference evidence="9" key="1">
    <citation type="journal article" date="2021" name="PeerJ">
        <title>Extensive microbial diversity within the chicken gut microbiome revealed by metagenomics and culture.</title>
        <authorList>
            <person name="Gilroy R."/>
            <person name="Ravi A."/>
            <person name="Getino M."/>
            <person name="Pursley I."/>
            <person name="Horton D.L."/>
            <person name="Alikhan N.F."/>
            <person name="Baker D."/>
            <person name="Gharbi K."/>
            <person name="Hall N."/>
            <person name="Watson M."/>
            <person name="Adriaenssens E.M."/>
            <person name="Foster-Nyarko E."/>
            <person name="Jarju S."/>
            <person name="Secka A."/>
            <person name="Antonio M."/>
            <person name="Oren A."/>
            <person name="Chaudhuri R.R."/>
            <person name="La Ragione R."/>
            <person name="Hildebrand F."/>
            <person name="Pallen M.J."/>
        </authorList>
    </citation>
    <scope>NUCLEOTIDE SEQUENCE</scope>
    <source>
        <strain evidence="9">ChiHecec2B26-7398</strain>
    </source>
</reference>
<dbReference type="PIRSF" id="PIRSF000505">
    <property type="entry name" value="EPSPS"/>
    <property type="match status" value="1"/>
</dbReference>
<feature type="binding site" evidence="7">
    <location>
        <position position="335"/>
    </location>
    <ligand>
        <name>3-phosphoshikimate</name>
        <dbReference type="ChEBI" id="CHEBI:145989"/>
    </ligand>
</feature>
<feature type="binding site" evidence="7">
    <location>
        <position position="93"/>
    </location>
    <ligand>
        <name>phosphoenolpyruvate</name>
        <dbReference type="ChEBI" id="CHEBI:58702"/>
    </ligand>
</feature>
<feature type="binding site" evidence="7">
    <location>
        <position position="25"/>
    </location>
    <ligand>
        <name>3-phosphoshikimate</name>
        <dbReference type="ChEBI" id="CHEBI:145989"/>
    </ligand>
</feature>
<feature type="binding site" evidence="7">
    <location>
        <position position="164"/>
    </location>
    <ligand>
        <name>phosphoenolpyruvate</name>
        <dbReference type="ChEBI" id="CHEBI:58702"/>
    </ligand>
</feature>
<comment type="pathway">
    <text evidence="1 7">Metabolic intermediate biosynthesis; chorismate biosynthesis; chorismate from D-erythrose 4-phosphate and phosphoenolpyruvate: step 6/7.</text>
</comment>
<keyword evidence="5 7" id="KW-0057">Aromatic amino acid biosynthesis</keyword>
<comment type="caution">
    <text evidence="7">Lacks conserved residue(s) required for the propagation of feature annotation.</text>
</comment>
<dbReference type="GO" id="GO:0005737">
    <property type="term" value="C:cytoplasm"/>
    <property type="evidence" value="ECO:0007669"/>
    <property type="project" value="UniProtKB-SubCell"/>
</dbReference>
<dbReference type="GO" id="GO:0009423">
    <property type="term" value="P:chorismate biosynthetic process"/>
    <property type="evidence" value="ECO:0007669"/>
    <property type="project" value="UniProtKB-UniRule"/>
</dbReference>
<dbReference type="GO" id="GO:0003866">
    <property type="term" value="F:3-phosphoshikimate 1-carboxyvinyltransferase activity"/>
    <property type="evidence" value="ECO:0007669"/>
    <property type="project" value="UniProtKB-UniRule"/>
</dbReference>
<feature type="active site" description="Proton acceptor" evidence="7">
    <location>
        <position position="308"/>
    </location>
</feature>
<dbReference type="Proteomes" id="UP000886751">
    <property type="component" value="Unassembled WGS sequence"/>
</dbReference>
<feature type="domain" description="Enolpyruvate transferase" evidence="8">
    <location>
        <begin position="8"/>
        <end position="417"/>
    </location>
</feature>
<comment type="subcellular location">
    <subcellularLocation>
        <location evidence="7">Cytoplasm</location>
    </subcellularLocation>
</comment>
<feature type="binding site" evidence="7">
    <location>
        <position position="121"/>
    </location>
    <ligand>
        <name>phosphoenolpyruvate</name>
        <dbReference type="ChEBI" id="CHEBI:58702"/>
    </ligand>
</feature>
<feature type="binding site" evidence="7">
    <location>
        <position position="162"/>
    </location>
    <ligand>
        <name>3-phosphoshikimate</name>
        <dbReference type="ChEBI" id="CHEBI:145989"/>
    </ligand>
</feature>
<feature type="binding site" evidence="7">
    <location>
        <position position="164"/>
    </location>
    <ligand>
        <name>3-phosphoshikimate</name>
        <dbReference type="ChEBI" id="CHEBI:145989"/>
    </ligand>
</feature>
<dbReference type="EC" id="2.5.1.19" evidence="7"/>
<dbReference type="Gene3D" id="3.65.10.10">
    <property type="entry name" value="Enolpyruvate transferase domain"/>
    <property type="match status" value="2"/>
</dbReference>
<dbReference type="InterPro" id="IPR006264">
    <property type="entry name" value="EPSP_synthase"/>
</dbReference>
<sequence length="427" mass="45333">MVARLHASRLGGTAAVPPSKSMAHRAVLCAALADGVSRLSNIEYSEDIRATLGAVAQLGAKVAEGPDSVTITGRGAASGFATVTRPVFCNESGSTLRFMIPLFSLTAQKVRFTGAGRLFDRPQAIYQMLFDRQGLRFTQAPDGITVFGRLRPGGFTLPGDVSSQFISGLLFAAPLMESESTIEVLPPYESRSYVELTVAAMQRFGVKVTARARKNGSVLYRVPAPQSYTACDLTMEGDYSQAAFLAVLGCVAGGITVTGLDPASRQGDKVILDILQRCGAKIKPLENGYQFARSLLRATEIDLADCPDLGPILFTLGCFCSGETVLRNAGRLRLKESDRIDAMQAELQKMGARILVDGDDVHILGTALHAPDAPLSGHNDHRVVMALAVAAAAAGLPALLLGAEAVNKSWPAFWQVLQGLGARVELD</sequence>
<dbReference type="GO" id="GO:0008652">
    <property type="term" value="P:amino acid biosynthetic process"/>
    <property type="evidence" value="ECO:0007669"/>
    <property type="project" value="UniProtKB-KW"/>
</dbReference>
<reference evidence="9" key="2">
    <citation type="submission" date="2021-04" db="EMBL/GenBank/DDBJ databases">
        <authorList>
            <person name="Gilroy R."/>
        </authorList>
    </citation>
    <scope>NUCLEOTIDE SEQUENCE</scope>
    <source>
        <strain evidence="9">ChiHecec2B26-7398</strain>
    </source>
</reference>
<feature type="binding site" evidence="7">
    <location>
        <position position="20"/>
    </location>
    <ligand>
        <name>3-phosphoshikimate</name>
        <dbReference type="ChEBI" id="CHEBI:145989"/>
    </ligand>
</feature>
<dbReference type="InterPro" id="IPR023193">
    <property type="entry name" value="EPSP_synthase_CS"/>
</dbReference>
<gene>
    <name evidence="7 9" type="primary">aroA</name>
    <name evidence="9" type="ORF">H9846_07515</name>
</gene>
<feature type="binding site" evidence="7">
    <location>
        <position position="190"/>
    </location>
    <ligand>
        <name>3-phosphoshikimate</name>
        <dbReference type="ChEBI" id="CHEBI:145989"/>
    </ligand>
</feature>
<dbReference type="PROSITE" id="PS00885">
    <property type="entry name" value="EPSP_SYNTHASE_2"/>
    <property type="match status" value="1"/>
</dbReference>
<feature type="binding site" evidence="7">
    <location>
        <position position="408"/>
    </location>
    <ligand>
        <name>phosphoenolpyruvate</name>
        <dbReference type="ChEBI" id="CHEBI:58702"/>
    </ligand>
</feature>
<keyword evidence="4 7" id="KW-0808">Transferase</keyword>
<evidence type="ECO:0000256" key="7">
    <source>
        <dbReference type="HAMAP-Rule" id="MF_00210"/>
    </source>
</evidence>
<comment type="similarity">
    <text evidence="2 7">Belongs to the EPSP synthase family.</text>
</comment>